<organism evidence="1">
    <name type="scientific">Aphanomyces astaci</name>
    <name type="common">Crayfish plague agent</name>
    <dbReference type="NCBI Taxonomy" id="112090"/>
    <lineage>
        <taxon>Eukaryota</taxon>
        <taxon>Sar</taxon>
        <taxon>Stramenopiles</taxon>
        <taxon>Oomycota</taxon>
        <taxon>Saprolegniomycetes</taxon>
        <taxon>Saprolegniales</taxon>
        <taxon>Verrucalvaceae</taxon>
        <taxon>Aphanomyces</taxon>
    </lineage>
</organism>
<accession>W4H2G7</accession>
<sequence length="118" mass="12339">MSSSGRYRLPLGTTPIHGGSCFTGATYLHISHAASSSRANCLAGPRDSTRAVTLEHKSMNRPEDFGNIVTAADTVALTPDHVALDPDELTSQSTLGMDGIKNVCTAYLSSTGSVISIE</sequence>
<dbReference type="GeneID" id="20805115"/>
<proteinExistence type="predicted"/>
<dbReference type="VEuPathDB" id="FungiDB:H257_03119"/>
<name>W4H2G7_APHAT</name>
<gene>
    <name evidence="1" type="ORF">H257_03119</name>
</gene>
<evidence type="ECO:0000313" key="1">
    <source>
        <dbReference type="EMBL" id="ETV85363.1"/>
    </source>
</evidence>
<dbReference type="AlphaFoldDB" id="W4H2G7"/>
<dbReference type="EMBL" id="KI913118">
    <property type="protein sequence ID" value="ETV85363.1"/>
    <property type="molecule type" value="Genomic_DNA"/>
</dbReference>
<dbReference type="RefSeq" id="XP_009825381.1">
    <property type="nucleotide sequence ID" value="XM_009827079.1"/>
</dbReference>
<reference evidence="1" key="1">
    <citation type="submission" date="2013-12" db="EMBL/GenBank/DDBJ databases">
        <title>The Genome Sequence of Aphanomyces astaci APO3.</title>
        <authorList>
            <consortium name="The Broad Institute Genomics Platform"/>
            <person name="Russ C."/>
            <person name="Tyler B."/>
            <person name="van West P."/>
            <person name="Dieguez-Uribeondo J."/>
            <person name="Young S.K."/>
            <person name="Zeng Q."/>
            <person name="Gargeya S."/>
            <person name="Fitzgerald M."/>
            <person name="Abouelleil A."/>
            <person name="Alvarado L."/>
            <person name="Chapman S.B."/>
            <person name="Gainer-Dewar J."/>
            <person name="Goldberg J."/>
            <person name="Griggs A."/>
            <person name="Gujja S."/>
            <person name="Hansen M."/>
            <person name="Howarth C."/>
            <person name="Imamovic A."/>
            <person name="Ireland A."/>
            <person name="Larimer J."/>
            <person name="McCowan C."/>
            <person name="Murphy C."/>
            <person name="Pearson M."/>
            <person name="Poon T.W."/>
            <person name="Priest M."/>
            <person name="Roberts A."/>
            <person name="Saif S."/>
            <person name="Shea T."/>
            <person name="Sykes S."/>
            <person name="Wortman J."/>
            <person name="Nusbaum C."/>
            <person name="Birren B."/>
        </authorList>
    </citation>
    <scope>NUCLEOTIDE SEQUENCE [LARGE SCALE GENOMIC DNA]</scope>
    <source>
        <strain evidence="1">APO3</strain>
    </source>
</reference>
<protein>
    <submittedName>
        <fullName evidence="1">Uncharacterized protein</fullName>
    </submittedName>
</protein>